<evidence type="ECO:0000256" key="2">
    <source>
        <dbReference type="ARBA" id="ARBA00004754"/>
    </source>
</evidence>
<evidence type="ECO:0000313" key="10">
    <source>
        <dbReference type="Proteomes" id="UP000305792"/>
    </source>
</evidence>
<dbReference type="InterPro" id="IPR017595">
    <property type="entry name" value="OHCU_decarboxylase-2"/>
</dbReference>
<reference evidence="9 10" key="1">
    <citation type="journal article" date="2018" name="Int. J. Syst. Evol. Microbiol.">
        <title>Glycomyces paridis sp. nov., isolated from the medicinal plant Paris polyphylla.</title>
        <authorList>
            <person name="Fang X.M."/>
            <person name="Bai J.L."/>
            <person name="Su J."/>
            <person name="Zhao L.L."/>
            <person name="Liu H.Y."/>
            <person name="Ma B.P."/>
            <person name="Zhang Y.Q."/>
            <person name="Yu L.Y."/>
        </authorList>
    </citation>
    <scope>NUCLEOTIDE SEQUENCE [LARGE SCALE GENOMIC DNA]</scope>
    <source>
        <strain evidence="9 10">CPCC 204357</strain>
    </source>
</reference>
<dbReference type="Pfam" id="PF09349">
    <property type="entry name" value="OHCU_decarbox"/>
    <property type="match status" value="1"/>
</dbReference>
<feature type="domain" description="Oxo-4-hydroxy-4-carboxy-5-ureidoimidazoline decarboxylase" evidence="8">
    <location>
        <begin position="9"/>
        <end position="161"/>
    </location>
</feature>
<keyword evidence="5" id="KW-0210">Decarboxylase</keyword>
<dbReference type="InterPro" id="IPR018020">
    <property type="entry name" value="OHCU_decarboxylase"/>
</dbReference>
<dbReference type="NCBIfam" id="NF010372">
    <property type="entry name" value="PRK13798.1"/>
    <property type="match status" value="1"/>
</dbReference>
<dbReference type="EC" id="4.1.1.97" evidence="3"/>
<dbReference type="GO" id="GO:0019628">
    <property type="term" value="P:urate catabolic process"/>
    <property type="evidence" value="ECO:0007669"/>
    <property type="project" value="TreeGrafter"/>
</dbReference>
<evidence type="ECO:0000256" key="5">
    <source>
        <dbReference type="ARBA" id="ARBA00022793"/>
    </source>
</evidence>
<organism evidence="9 10">
    <name type="scientific">Glycomyces paridis</name>
    <dbReference type="NCBI Taxonomy" id="2126555"/>
    <lineage>
        <taxon>Bacteria</taxon>
        <taxon>Bacillati</taxon>
        <taxon>Actinomycetota</taxon>
        <taxon>Actinomycetes</taxon>
        <taxon>Glycomycetales</taxon>
        <taxon>Glycomycetaceae</taxon>
        <taxon>Glycomyces</taxon>
    </lineage>
</organism>
<gene>
    <name evidence="9" type="primary">uraD</name>
    <name evidence="9" type="ORF">E9998_01995</name>
</gene>
<dbReference type="GO" id="GO:0006144">
    <property type="term" value="P:purine nucleobase metabolic process"/>
    <property type="evidence" value="ECO:0007669"/>
    <property type="project" value="UniProtKB-KW"/>
</dbReference>
<dbReference type="EMBL" id="STGX01000001">
    <property type="protein sequence ID" value="THV32297.1"/>
    <property type="molecule type" value="Genomic_DNA"/>
</dbReference>
<dbReference type="InterPro" id="IPR036778">
    <property type="entry name" value="OHCU_decarboxylase_sf"/>
</dbReference>
<dbReference type="SUPFAM" id="SSF158694">
    <property type="entry name" value="UraD-Like"/>
    <property type="match status" value="1"/>
</dbReference>
<feature type="region of interest" description="Disordered" evidence="7">
    <location>
        <begin position="166"/>
        <end position="185"/>
    </location>
</feature>
<evidence type="ECO:0000256" key="6">
    <source>
        <dbReference type="ARBA" id="ARBA00023239"/>
    </source>
</evidence>
<dbReference type="NCBIfam" id="TIGR03180">
    <property type="entry name" value="UraD_2"/>
    <property type="match status" value="1"/>
</dbReference>
<proteinExistence type="predicted"/>
<evidence type="ECO:0000256" key="3">
    <source>
        <dbReference type="ARBA" id="ARBA00012257"/>
    </source>
</evidence>
<sequence>MWTIEAFDALDAAAATEAVRACCDSPAWTWAVVAGRPYANAADLKAAAMRAFDRLGEAELDAAHAAHPPIGAAPAATGTEAAFSRAEQAGANSPDAAVRAALAEANDAYRRRFGRVFLICATGLSAEDVLAHLHRRLGADEAAERAESAAELRKIVALRLDKLFGTESATGPATDPAEALGTERT</sequence>
<accession>A0A4S8PNG6</accession>
<dbReference type="Proteomes" id="UP000305792">
    <property type="component" value="Unassembled WGS sequence"/>
</dbReference>
<evidence type="ECO:0000256" key="7">
    <source>
        <dbReference type="SAM" id="MobiDB-lite"/>
    </source>
</evidence>
<keyword evidence="6 9" id="KW-0456">Lyase</keyword>
<evidence type="ECO:0000256" key="4">
    <source>
        <dbReference type="ARBA" id="ARBA00022631"/>
    </source>
</evidence>
<protein>
    <recommendedName>
        <fullName evidence="3">2-oxo-4-hydroxy-4-carboxy-5-ureidoimidazoline decarboxylase</fullName>
        <ecNumber evidence="3">4.1.1.97</ecNumber>
    </recommendedName>
</protein>
<evidence type="ECO:0000256" key="1">
    <source>
        <dbReference type="ARBA" id="ARBA00001163"/>
    </source>
</evidence>
<evidence type="ECO:0000259" key="8">
    <source>
        <dbReference type="Pfam" id="PF09349"/>
    </source>
</evidence>
<dbReference type="PANTHER" id="PTHR43466">
    <property type="entry name" value="2-OXO-4-HYDROXY-4-CARBOXY-5-UREIDOIMIDAZOLINE DECARBOXYLASE-RELATED"/>
    <property type="match status" value="1"/>
</dbReference>
<keyword evidence="10" id="KW-1185">Reference proteome</keyword>
<dbReference type="PANTHER" id="PTHR43466:SF1">
    <property type="entry name" value="2-OXO-4-HYDROXY-4-CARBOXY-5-UREIDOIMIDAZOLINE DECARBOXYLASE-RELATED"/>
    <property type="match status" value="1"/>
</dbReference>
<keyword evidence="4" id="KW-0659">Purine metabolism</keyword>
<comment type="catalytic activity">
    <reaction evidence="1">
        <text>5-hydroxy-2-oxo-4-ureido-2,5-dihydro-1H-imidazole-5-carboxylate + H(+) = (S)-allantoin + CO2</text>
        <dbReference type="Rhea" id="RHEA:26301"/>
        <dbReference type="ChEBI" id="CHEBI:15378"/>
        <dbReference type="ChEBI" id="CHEBI:15678"/>
        <dbReference type="ChEBI" id="CHEBI:16526"/>
        <dbReference type="ChEBI" id="CHEBI:58639"/>
        <dbReference type="EC" id="4.1.1.97"/>
    </reaction>
</comment>
<dbReference type="GO" id="GO:0051997">
    <property type="term" value="F:2-oxo-4-hydroxy-4-carboxy-5-ureidoimidazoline decarboxylase activity"/>
    <property type="evidence" value="ECO:0007669"/>
    <property type="project" value="UniProtKB-EC"/>
</dbReference>
<evidence type="ECO:0000313" key="9">
    <source>
        <dbReference type="EMBL" id="THV32297.1"/>
    </source>
</evidence>
<dbReference type="OrthoDB" id="5243781at2"/>
<dbReference type="Gene3D" id="1.10.3330.10">
    <property type="entry name" value="Oxo-4-hydroxy-4-carboxy-5-ureidoimidazoline decarboxylase"/>
    <property type="match status" value="1"/>
</dbReference>
<comment type="caution">
    <text evidence="9">The sequence shown here is derived from an EMBL/GenBank/DDBJ whole genome shotgun (WGS) entry which is preliminary data.</text>
</comment>
<comment type="pathway">
    <text evidence="2">Purine metabolism; urate degradation; (S)-allantoin from urate: step 3/3.</text>
</comment>
<name>A0A4S8PNG6_9ACTN</name>
<dbReference type="AlphaFoldDB" id="A0A4S8PNG6"/>